<dbReference type="InterPro" id="IPR036291">
    <property type="entry name" value="NAD(P)-bd_dom_sf"/>
</dbReference>
<dbReference type="OrthoDB" id="5399006at2759"/>
<dbReference type="PANTHER" id="PTHR43431">
    <property type="entry name" value="OXIDOREDUCTASE, SHORT CHAIN DEHYDROGENASE/REDUCTASE FAMILY (AFU_ORTHOLOGUE AFUA_5G14000)"/>
    <property type="match status" value="1"/>
</dbReference>
<evidence type="ECO:0000313" key="2">
    <source>
        <dbReference type="Proteomes" id="UP000708148"/>
    </source>
</evidence>
<keyword evidence="2" id="KW-1185">Reference proteome</keyword>
<organism evidence="1 2">
    <name type="scientific">Ostreobium quekettii</name>
    <dbReference type="NCBI Taxonomy" id="121088"/>
    <lineage>
        <taxon>Eukaryota</taxon>
        <taxon>Viridiplantae</taxon>
        <taxon>Chlorophyta</taxon>
        <taxon>core chlorophytes</taxon>
        <taxon>Ulvophyceae</taxon>
        <taxon>TCBD clade</taxon>
        <taxon>Bryopsidales</taxon>
        <taxon>Ostreobineae</taxon>
        <taxon>Ostreobiaceae</taxon>
        <taxon>Ostreobium</taxon>
    </lineage>
</organism>
<comment type="caution">
    <text evidence="1">The sequence shown here is derived from an EMBL/GenBank/DDBJ whole genome shotgun (WGS) entry which is preliminary data.</text>
</comment>
<reference evidence="1" key="1">
    <citation type="submission" date="2020-12" db="EMBL/GenBank/DDBJ databases">
        <authorList>
            <person name="Iha C."/>
        </authorList>
    </citation>
    <scope>NUCLEOTIDE SEQUENCE</scope>
</reference>
<dbReference type="PRINTS" id="PR00081">
    <property type="entry name" value="GDHRDH"/>
</dbReference>
<dbReference type="Gene3D" id="3.40.50.720">
    <property type="entry name" value="NAD(P)-binding Rossmann-like Domain"/>
    <property type="match status" value="1"/>
</dbReference>
<gene>
    <name evidence="1" type="ORF">OSTQU699_LOCUS511</name>
</gene>
<sequence length="241" mass="25759">MVGSAVIVGVGPGLGAALARRFSKGGYPVALCARRMESLKPVKEAIEGEQGKAGCYAVDSTVASQVEAVIPQITSELGPPEVLCYNVGPSVGHVWPPPTVEETSLEKFRAGLEAGAVGAFLWSKQVIPSMKANKKGTILLTGATAALRGSANFCLLSPGKFAMRSLGQTMARELHPLGIHVAHVIVDGFIGSPIVVEKNPNKPREEFLDPQAMAEEYWKLHSQHPSTWSSEIDLRPFTEKF</sequence>
<dbReference type="EMBL" id="CAJHUC010000312">
    <property type="protein sequence ID" value="CAD7695150.1"/>
    <property type="molecule type" value="Genomic_DNA"/>
</dbReference>
<dbReference type="SUPFAM" id="SSF51735">
    <property type="entry name" value="NAD(P)-binding Rossmann-fold domains"/>
    <property type="match status" value="1"/>
</dbReference>
<evidence type="ECO:0000313" key="1">
    <source>
        <dbReference type="EMBL" id="CAD7695150.1"/>
    </source>
</evidence>
<dbReference type="Proteomes" id="UP000708148">
    <property type="component" value="Unassembled WGS sequence"/>
</dbReference>
<dbReference type="PANTHER" id="PTHR43431:SF1">
    <property type="entry name" value="OS08G0476300 PROTEIN"/>
    <property type="match status" value="1"/>
</dbReference>
<dbReference type="AlphaFoldDB" id="A0A8S1ILK7"/>
<protein>
    <submittedName>
        <fullName evidence="1">Uncharacterized protein</fullName>
    </submittedName>
</protein>
<name>A0A8S1ILK7_9CHLO</name>
<proteinExistence type="predicted"/>
<accession>A0A8S1ILK7</accession>
<dbReference type="InterPro" id="IPR002347">
    <property type="entry name" value="SDR_fam"/>
</dbReference>
<dbReference type="Pfam" id="PF00106">
    <property type="entry name" value="adh_short"/>
    <property type="match status" value="1"/>
</dbReference>